<keyword evidence="7 10" id="KW-0808">Transferase</keyword>
<dbReference type="GO" id="GO:0005978">
    <property type="term" value="P:glycogen biosynthetic process"/>
    <property type="evidence" value="ECO:0007669"/>
    <property type="project" value="UniProtKB-UniRule"/>
</dbReference>
<evidence type="ECO:0000313" key="14">
    <source>
        <dbReference type="Proteomes" id="UP000199648"/>
    </source>
</evidence>
<dbReference type="PIRSF" id="PIRSF000463">
    <property type="entry name" value="GlgB"/>
    <property type="match status" value="1"/>
</dbReference>
<keyword evidence="14" id="KW-1185">Reference proteome</keyword>
<dbReference type="InterPro" id="IPR014756">
    <property type="entry name" value="Ig_E-set"/>
</dbReference>
<dbReference type="Pfam" id="PF00128">
    <property type="entry name" value="Alpha-amylase"/>
    <property type="match status" value="1"/>
</dbReference>
<dbReference type="SMART" id="SM00642">
    <property type="entry name" value="Aamy"/>
    <property type="match status" value="1"/>
</dbReference>
<feature type="active site" description="Proton donor" evidence="10 11">
    <location>
        <position position="468"/>
    </location>
</feature>
<dbReference type="InterPro" id="IPR054169">
    <property type="entry name" value="GlgB_N"/>
</dbReference>
<keyword evidence="6 10" id="KW-0328">Glycosyltransferase</keyword>
<dbReference type="InterPro" id="IPR017853">
    <property type="entry name" value="GH"/>
</dbReference>
<dbReference type="NCBIfam" id="TIGR01515">
    <property type="entry name" value="branching_enzym"/>
    <property type="match status" value="1"/>
</dbReference>
<dbReference type="SUPFAM" id="SSF51011">
    <property type="entry name" value="Glycosyl hydrolase domain"/>
    <property type="match status" value="1"/>
</dbReference>
<evidence type="ECO:0000256" key="7">
    <source>
        <dbReference type="ARBA" id="ARBA00022679"/>
    </source>
</evidence>
<proteinExistence type="inferred from homology"/>
<evidence type="ECO:0000256" key="6">
    <source>
        <dbReference type="ARBA" id="ARBA00022676"/>
    </source>
</evidence>
<dbReference type="Proteomes" id="UP000199648">
    <property type="component" value="Unassembled WGS sequence"/>
</dbReference>
<dbReference type="FunFam" id="2.60.40.10:FF:000169">
    <property type="entry name" value="1,4-alpha-glucan branching enzyme GlgB"/>
    <property type="match status" value="1"/>
</dbReference>
<comment type="similarity">
    <text evidence="4 10">Belongs to the glycosyl hydrolase 13 family. GlgB subfamily.</text>
</comment>
<evidence type="ECO:0000259" key="12">
    <source>
        <dbReference type="SMART" id="SM00642"/>
    </source>
</evidence>
<dbReference type="FunFam" id="2.60.40.1180:FF:000002">
    <property type="entry name" value="1,4-alpha-glucan branching enzyme GlgB"/>
    <property type="match status" value="1"/>
</dbReference>
<feature type="domain" description="Glycosyl hydrolase family 13 catalytic" evidence="12">
    <location>
        <begin position="258"/>
        <end position="608"/>
    </location>
</feature>
<accession>A0A1G5Q029</accession>
<dbReference type="HAMAP" id="MF_00685">
    <property type="entry name" value="GlgB"/>
    <property type="match status" value="1"/>
</dbReference>
<dbReference type="NCBIfam" id="NF003811">
    <property type="entry name" value="PRK05402.1"/>
    <property type="match status" value="1"/>
</dbReference>
<dbReference type="FunFam" id="3.20.20.80:FF:000003">
    <property type="entry name" value="1,4-alpha-glucan branching enzyme GlgB"/>
    <property type="match status" value="1"/>
</dbReference>
<dbReference type="Pfam" id="PF02806">
    <property type="entry name" value="Alpha-amylase_C"/>
    <property type="match status" value="1"/>
</dbReference>
<protein>
    <recommendedName>
        <fullName evidence="10">1,4-alpha-glucan branching enzyme GlgB</fullName>
        <ecNumber evidence="10">2.4.1.18</ecNumber>
    </recommendedName>
    <alternativeName>
        <fullName evidence="10">1,4-alpha-D-glucan:1,4-alpha-D-glucan 6-glucosyl-transferase</fullName>
    </alternativeName>
    <alternativeName>
        <fullName evidence="10">Alpha-(1-&gt;4)-glucan branching enzyme</fullName>
    </alternativeName>
    <alternativeName>
        <fullName evidence="10">Glycogen branching enzyme</fullName>
        <shortName evidence="10">BE</shortName>
    </alternativeName>
</protein>
<comment type="function">
    <text evidence="2 10">Catalyzes the formation of the alpha-1,6-glucosidic linkages in glycogen by scission of a 1,4-alpha-linked oligosaccharide from growing alpha-1,4-glucan chains and the subsequent attachment of the oligosaccharide to the alpha-1,6 position.</text>
</comment>
<dbReference type="Gene3D" id="2.60.40.10">
    <property type="entry name" value="Immunoglobulins"/>
    <property type="match status" value="2"/>
</dbReference>
<evidence type="ECO:0000313" key="13">
    <source>
        <dbReference type="EMBL" id="SCZ55204.1"/>
    </source>
</evidence>
<dbReference type="GO" id="GO:0043169">
    <property type="term" value="F:cation binding"/>
    <property type="evidence" value="ECO:0007669"/>
    <property type="project" value="InterPro"/>
</dbReference>
<dbReference type="Gene3D" id="2.60.40.1180">
    <property type="entry name" value="Golgi alpha-mannosidase II"/>
    <property type="match status" value="1"/>
</dbReference>
<comment type="catalytic activity">
    <reaction evidence="1 10">
        <text>Transfers a segment of a (1-&gt;4)-alpha-D-glucan chain to a primary hydroxy group in a similar glucan chain.</text>
        <dbReference type="EC" id="2.4.1.18"/>
    </reaction>
</comment>
<dbReference type="InterPro" id="IPR013780">
    <property type="entry name" value="Glyco_hydro_b"/>
</dbReference>
<evidence type="ECO:0000256" key="3">
    <source>
        <dbReference type="ARBA" id="ARBA00004964"/>
    </source>
</evidence>
<dbReference type="GO" id="GO:0004553">
    <property type="term" value="F:hydrolase activity, hydrolyzing O-glycosyl compounds"/>
    <property type="evidence" value="ECO:0007669"/>
    <property type="project" value="InterPro"/>
</dbReference>
<dbReference type="NCBIfam" id="NF008967">
    <property type="entry name" value="PRK12313.1"/>
    <property type="match status" value="1"/>
</dbReference>
<dbReference type="InterPro" id="IPR006048">
    <property type="entry name" value="A-amylase/branching_C"/>
</dbReference>
<dbReference type="EMBL" id="FMWD01000003">
    <property type="protein sequence ID" value="SCZ55204.1"/>
    <property type="molecule type" value="Genomic_DNA"/>
</dbReference>
<evidence type="ECO:0000256" key="10">
    <source>
        <dbReference type="HAMAP-Rule" id="MF_00685"/>
    </source>
</evidence>
<evidence type="ECO:0000256" key="1">
    <source>
        <dbReference type="ARBA" id="ARBA00000826"/>
    </source>
</evidence>
<dbReference type="Pfam" id="PF02922">
    <property type="entry name" value="CBM_48"/>
    <property type="match status" value="1"/>
</dbReference>
<keyword evidence="5 10" id="KW-0321">Glycogen metabolism</keyword>
<dbReference type="InterPro" id="IPR037439">
    <property type="entry name" value="Branching_enzy"/>
</dbReference>
<dbReference type="PANTHER" id="PTHR43651">
    <property type="entry name" value="1,4-ALPHA-GLUCAN-BRANCHING ENZYME"/>
    <property type="match status" value="1"/>
</dbReference>
<evidence type="ECO:0000256" key="4">
    <source>
        <dbReference type="ARBA" id="ARBA00009000"/>
    </source>
</evidence>
<dbReference type="EC" id="2.4.1.18" evidence="10"/>
<sequence length="741" mass="84813">MTSLTSLNEAHVKNLSEGEQKILEARHHDPFEVLGRHPDGDGIVIRAFLPGTAEAAIESRDRPLPMDRIPNTDLFEWRGKPDAVPERYALVLTDHHGRTRIRHDPYAFPPRLTDFDLHLFGEGQHRHPYRFLGARVVSVDGIRGVLFGVWAPNADRVSVVGDFNQWDGRAHPMRSRGGCGVWELFVPELEAGMLYKFELRDRNGGIHLKTDPYGRRFELRPSTAAIVEGPDDFRWKDEAWMAERASRDWQHAPLSIYEVHPGSWQRQEDGRFLNYRDLAHRLVPYVLENGFTHIELLPVTEHPFDGSWGYQATGYFAPTSRFGTPDDFRYFVNLCHESGIGVILDWVPAHFPKDDHALANFDGTPLYEHADPRRGEHQDWGTYIFNFGRKEVKAFLIASALYWLEELHLDGLRVDAVASMLYLDYSREPGEWLPNVHGGREHLEAVEFLKELNTVVYQQAPGVLTMAEESTAWPGVSRPVSEGGLGFSLKWNMGWMNDTLSYMHKDPVHRRWHHDQLTFGLMYAFSENFMLPFSHDEVVHMKRSMLEKMPGDEWQRFANLRLLYTYLFTMPGKKLLFMGNEFAQGREWNFEGPLDWHLLEHENHNGVRSLVADLNHLYRDSPALHAHDFEPEGFQWLDCDDADSSRLVFTRRGGGQEWVVALNFTPVLHSGYRLGVPVSGQWEIIFNSDSRFYGGSNAGPSGPITSRPVPAMGKEHSIEIALPPLAGVILRKVPEEPPPAR</sequence>
<dbReference type="CDD" id="cd02855">
    <property type="entry name" value="E_set_GBE_prok_N"/>
    <property type="match status" value="1"/>
</dbReference>
<dbReference type="InterPro" id="IPR006407">
    <property type="entry name" value="GlgB"/>
</dbReference>
<reference evidence="13 14" key="1">
    <citation type="submission" date="2016-10" db="EMBL/GenBank/DDBJ databases">
        <authorList>
            <person name="de Groot N.N."/>
        </authorList>
    </citation>
    <scope>NUCLEOTIDE SEQUENCE [LARGE SCALE GENOMIC DNA]</scope>
    <source>
        <strain evidence="13 14">HLD2</strain>
    </source>
</reference>
<dbReference type="GO" id="GO:0003844">
    <property type="term" value="F:1,4-alpha-glucan branching enzyme activity"/>
    <property type="evidence" value="ECO:0007669"/>
    <property type="project" value="UniProtKB-UniRule"/>
</dbReference>
<comment type="subunit">
    <text evidence="10">Monomer.</text>
</comment>
<dbReference type="SUPFAM" id="SSF81296">
    <property type="entry name" value="E set domains"/>
    <property type="match status" value="2"/>
</dbReference>
<dbReference type="AlphaFoldDB" id="A0A1G5Q029"/>
<evidence type="ECO:0000256" key="5">
    <source>
        <dbReference type="ARBA" id="ARBA00022600"/>
    </source>
</evidence>
<evidence type="ECO:0000256" key="9">
    <source>
        <dbReference type="ARBA" id="ARBA00023277"/>
    </source>
</evidence>
<name>A0A1G5Q029_9GAMM</name>
<keyword evidence="8 10" id="KW-0320">Glycogen biosynthesis</keyword>
<comment type="pathway">
    <text evidence="3 10">Glycan biosynthesis; glycogen biosynthesis.</text>
</comment>
<dbReference type="UniPathway" id="UPA00164"/>
<evidence type="ECO:0000256" key="11">
    <source>
        <dbReference type="PIRSR" id="PIRSR000463-1"/>
    </source>
</evidence>
<gene>
    <name evidence="10" type="primary">glgB</name>
    <name evidence="13" type="ORF">SAMN03097708_01089</name>
</gene>
<dbReference type="SUPFAM" id="SSF51445">
    <property type="entry name" value="(Trans)glycosidases"/>
    <property type="match status" value="1"/>
</dbReference>
<dbReference type="STRING" id="415747.SAMN03097708_01089"/>
<organism evidence="13 14">
    <name type="scientific">Thiohalomonas denitrificans</name>
    <dbReference type="NCBI Taxonomy" id="415747"/>
    <lineage>
        <taxon>Bacteria</taxon>
        <taxon>Pseudomonadati</taxon>
        <taxon>Pseudomonadota</taxon>
        <taxon>Gammaproteobacteria</taxon>
        <taxon>Thiohalomonadales</taxon>
        <taxon>Thiohalomonadaceae</taxon>
        <taxon>Thiohalomonas</taxon>
    </lineage>
</organism>
<feature type="active site" description="Nucleophile" evidence="10 11">
    <location>
        <position position="415"/>
    </location>
</feature>
<dbReference type="CDD" id="cd11322">
    <property type="entry name" value="AmyAc_Glg_BE"/>
    <property type="match status" value="1"/>
</dbReference>
<evidence type="ECO:0000256" key="8">
    <source>
        <dbReference type="ARBA" id="ARBA00023056"/>
    </source>
</evidence>
<evidence type="ECO:0000256" key="2">
    <source>
        <dbReference type="ARBA" id="ARBA00002953"/>
    </source>
</evidence>
<keyword evidence="9 10" id="KW-0119">Carbohydrate metabolism</keyword>
<dbReference type="Pfam" id="PF22019">
    <property type="entry name" value="GlgB_N"/>
    <property type="match status" value="1"/>
</dbReference>
<dbReference type="PANTHER" id="PTHR43651:SF3">
    <property type="entry name" value="1,4-ALPHA-GLUCAN-BRANCHING ENZYME"/>
    <property type="match status" value="1"/>
</dbReference>
<dbReference type="InterPro" id="IPR006047">
    <property type="entry name" value="GH13_cat_dom"/>
</dbReference>
<dbReference type="InterPro" id="IPR004193">
    <property type="entry name" value="Glyco_hydro_13_N"/>
</dbReference>
<dbReference type="Gene3D" id="3.20.20.80">
    <property type="entry name" value="Glycosidases"/>
    <property type="match status" value="1"/>
</dbReference>
<dbReference type="InterPro" id="IPR044143">
    <property type="entry name" value="GlgB_N_E_set_prok"/>
</dbReference>
<dbReference type="InterPro" id="IPR013783">
    <property type="entry name" value="Ig-like_fold"/>
</dbReference>
<dbReference type="GO" id="GO:0005829">
    <property type="term" value="C:cytosol"/>
    <property type="evidence" value="ECO:0007669"/>
    <property type="project" value="TreeGrafter"/>
</dbReference>